<sequence length="114" mass="13477">MPVSKLAWKRLTEAQEYLQEEEEQALTKILQLWKQQKLLKKRAGEFLQRDIKDVEELEKLEEKEEEERKKWEAEKRKEAEASRARQNLAAALKFPSSADIEAFDPSILDDSFLD</sequence>
<dbReference type="RefSeq" id="XP_002484664.1">
    <property type="nucleotide sequence ID" value="XM_002484619.1"/>
</dbReference>
<gene>
    <name evidence="2" type="ORF">TSTA_041870</name>
</gene>
<organism evidence="2 3">
    <name type="scientific">Talaromyces stipitatus (strain ATCC 10500 / CBS 375.48 / QM 6759 / NRRL 1006)</name>
    <name type="common">Penicillium stipitatum</name>
    <dbReference type="NCBI Taxonomy" id="441959"/>
    <lineage>
        <taxon>Eukaryota</taxon>
        <taxon>Fungi</taxon>
        <taxon>Dikarya</taxon>
        <taxon>Ascomycota</taxon>
        <taxon>Pezizomycotina</taxon>
        <taxon>Eurotiomycetes</taxon>
        <taxon>Eurotiomycetidae</taxon>
        <taxon>Eurotiales</taxon>
        <taxon>Trichocomaceae</taxon>
        <taxon>Talaromyces</taxon>
        <taxon>Talaromyces sect. Talaromyces</taxon>
    </lineage>
</organism>
<keyword evidence="3" id="KW-1185">Reference proteome</keyword>
<evidence type="ECO:0000313" key="3">
    <source>
        <dbReference type="Proteomes" id="UP000001745"/>
    </source>
</evidence>
<name>B8MJC2_TALSN</name>
<proteinExistence type="predicted"/>
<evidence type="ECO:0000256" key="1">
    <source>
        <dbReference type="SAM" id="Coils"/>
    </source>
</evidence>
<reference evidence="2" key="1">
    <citation type="submission" date="2007-10" db="EMBL/GenBank/DDBJ databases">
        <authorList>
            <person name="Zhao H."/>
            <person name="Waite J.H."/>
        </authorList>
    </citation>
    <scope>NUCLEOTIDE SEQUENCE</scope>
    <source>
        <strain evidence="2">ATCC 10500</strain>
    </source>
</reference>
<dbReference type="eggNOG" id="ENOG502REYB">
    <property type="taxonomic scope" value="Eukaryota"/>
</dbReference>
<reference evidence="3" key="2">
    <citation type="journal article" date="2015" name="Genome Announc.">
        <title>Genome sequence of the AIDS-associated pathogen Penicillium marneffei (ATCC18224) and its near taxonomic relative Talaromyces stipitatus (ATCC10500).</title>
        <authorList>
            <person name="Nierman W.C."/>
            <person name="Fedorova-Abrams N.D."/>
            <person name="Andrianopoulos A."/>
        </authorList>
    </citation>
    <scope>NUCLEOTIDE SEQUENCE [LARGE SCALE GENOMIC DNA]</scope>
    <source>
        <strain evidence="3">ATCC 10500 / CBS 375.48 / QM 6759 / NRRL 1006</strain>
    </source>
</reference>
<dbReference type="RefSeq" id="XP_002484665.1">
    <property type="nucleotide sequence ID" value="XM_002484620.1"/>
</dbReference>
<accession>B8MJC2</accession>
<keyword evidence="1" id="KW-0175">Coiled coil</keyword>
<dbReference type="AlphaFoldDB" id="B8MJC2"/>
<feature type="coiled-coil region" evidence="1">
    <location>
        <begin position="47"/>
        <end position="83"/>
    </location>
</feature>
<dbReference type="EMBL" id="EQ962657">
    <property type="protein sequence ID" value="EED14711.1"/>
    <property type="molecule type" value="Genomic_DNA"/>
</dbReference>
<protein>
    <submittedName>
        <fullName evidence="2">Uncharacterized protein</fullName>
    </submittedName>
</protein>
<dbReference type="HOGENOM" id="CLU_2122722_0_0_1"/>
<evidence type="ECO:0000313" key="2">
    <source>
        <dbReference type="EMBL" id="EED14711.1"/>
    </source>
</evidence>
<dbReference type="Proteomes" id="UP000001745">
    <property type="component" value="Unassembled WGS sequence"/>
</dbReference>
<dbReference type="InParanoid" id="B8MJC2"/>
<dbReference type="VEuPathDB" id="FungiDB:TSTA_041870"/>
<dbReference type="GeneID" id="8102964"/>
<dbReference type="EMBL" id="EQ962657">
    <property type="protein sequence ID" value="EED14712.1"/>
    <property type="molecule type" value="Genomic_DNA"/>
</dbReference>